<proteinExistence type="predicted"/>
<dbReference type="STRING" id="431595.K3X268"/>
<dbReference type="OMA" id="WDIVECI"/>
<evidence type="ECO:0000313" key="10">
    <source>
        <dbReference type="Proteomes" id="UP000019132"/>
    </source>
</evidence>
<feature type="compositionally biased region" description="Basic residues" evidence="6">
    <location>
        <begin position="206"/>
        <end position="216"/>
    </location>
</feature>
<reference evidence="9" key="3">
    <citation type="submission" date="2015-02" db="UniProtKB">
        <authorList>
            <consortium name="EnsemblProtists"/>
        </authorList>
    </citation>
    <scope>IDENTIFICATION</scope>
    <source>
        <strain evidence="9">DAOM BR144</strain>
    </source>
</reference>
<keyword evidence="2" id="KW-0597">Phosphoprotein</keyword>
<feature type="domain" description="GTF3C1 extended winged-helix" evidence="8">
    <location>
        <begin position="641"/>
        <end position="742"/>
    </location>
</feature>
<feature type="region of interest" description="Disordered" evidence="6">
    <location>
        <begin position="85"/>
        <end position="269"/>
    </location>
</feature>
<dbReference type="PANTHER" id="PTHR15180:SF1">
    <property type="entry name" value="GENERAL TRANSCRIPTION FACTOR 3C POLYPEPTIDE 1"/>
    <property type="match status" value="1"/>
</dbReference>
<dbReference type="EMBL" id="GL376562">
    <property type="status" value="NOT_ANNOTATED_CDS"/>
    <property type="molecule type" value="Genomic_DNA"/>
</dbReference>
<evidence type="ECO:0000256" key="1">
    <source>
        <dbReference type="ARBA" id="ARBA00004123"/>
    </source>
</evidence>
<protein>
    <submittedName>
        <fullName evidence="9">Uncharacterized protein</fullName>
    </submittedName>
</protein>
<feature type="compositionally biased region" description="Basic and acidic residues" evidence="6">
    <location>
        <begin position="92"/>
        <end position="101"/>
    </location>
</feature>
<evidence type="ECO:0000256" key="6">
    <source>
        <dbReference type="SAM" id="MobiDB-lite"/>
    </source>
</evidence>
<sequence length="1796" mass="202780">MSMPTFVARCLEEIGLEGRCGIPVKDMFALVDPANDVVYRKYAWRVLRTMTGHVQFHHMMRIAEADPGRVIPATFGVTAQDEIAAAPSSGHQHNEKIHSVDDASSPMSSPPRRKRKWSTTLMTSPESDHNKEDTPQKHAPETNAKKKYKQKLEPVVPSARRNASKKQRKLLSSSSSGGENTNTRVAELSRKEEQTASSSSASRQAPIKKRRRRRSVGAKSGDASDNDKEEKRRTNKQSAPDSNPMLEKKLVSNQPDFRSRDDVQDPEGTGWIYRSPRGFVLGEQVDVSNKSYEDAVLDVPDGVLGVVACEELRLKYLGVMDPTLMDTISPQFDLLEMIGRSRERGENAAVLTNSNVFGDSRKLHYLLDVLVAGNYVEKNMVTADQRRFNILHLARFADKFHPSMVSPTATMEREAFPKQFVPQVIADMLIARGERTCVFADIGRELGYDKRQQEKLRKYFFHQMQVHRNFPLELFMARCNTGVEYKGRKLWCIRLRNAPNSRARGHSTDIFEPVDPLPTPTTGPVIERGIMEQMFTSIQNRKQAGATIPEIRDLLGVPTFKLPYKLAQGLISKYKVSVEQVVVGKSTMYRMYVPGDDLPHLIEPLQQSDKSEQQQLEAKKHEHDKPSTMIGAARGVLIASTVERRKEFMMERIRQDKIVSVHQLRTNLIAVERESGNEFGVIDIRSIRRILEELEAAKLIATLDITLPPKRVLQKNDRVVKCVALSEYHHDRTAIIAFVDAYVEEQQKKYVSSLGDGQHDNEDVVVVSNRNRGPKAKIQDETKEVVKYTATSYKIARVNLVKLFKQNHKLGMFLGTLYRCRALHILLWEKIDHLRQKAKTMESVDKNGCLLDAGVQKQQADQSEAGVGDVTFALKEVLELLSIKEYIQLAGMNELLTESEENKVRMAIARGDSWDILSEQIRQKVRGCEADRFSRILRVLIELGLIQVVNGSSRGLLNVFRSSDDLESMVSNVAFATLSGGLFKLKERVRIAVKRGEKVLKQLPTKQSYVYAASFSGKGRSDHFAGRVPLDFHLKGGEDAKEYWKSLRFLSLEGARMGSGAKNADSMSINQDSELILAAPLRNYNIYMLRVWVPHRFAKVGRTSAKAKAADAVAEPMQFLKRKRFQNNPTILTGSQKKRKTTSGSKVVDLRRVSHTDDTEAAVSRFRRLVADKQSLRASKWTLEEDMKLMDSYVHEMSCQWFIEIPLALQKEDERLAFRNTSLKRARISWKGLAKVIGKKSTDCYLRVRELMTVPAVRARVESTKASITHMKNPGGKFYEELAVAKQPRLAALLNRALQILFHERASYYPLLADMLISQWNEGEVKLVWRYLWLAGLITRTRKPVSGDQKERGFCIHSRVHEMKSLHIAHYSMEVFCEAAEYASFVQENVKECAMLEDEEACEENEGFFEHELEPNAGAGQAAVELSSMVLAISEMIPEYVEPDPDRHNADSEEVKKAMAVKGLAGHLANCCDGAVPDDFLKDYWTVKSRAHVALLDEANHEMILERAKTMEAFSTSPALKDQYVSGTLKGMIAARKRSDPDWSALVISALDKAGSNGLTFAELMHAIQVDSNVEASKQGITTKPARVSISSMKESLIMTEVDSLVRQDCVIEVNGYAHVRFVLKEHGDIWTLNPYRVFNKSTDEKMHFVFDKTQAIVARPWHLLDGSANTKVELVLKRKVVNIIMCSPGIQDHVLHRKTHKLLSIQSLRSLVDELIQDEIVYARLARGAAHKPSSIFKTSSWSRPSTDERFMAVITPGDLRFVDTTKDVVHYFPSINCVELLGAAACDADLRRNY</sequence>
<evidence type="ECO:0000256" key="3">
    <source>
        <dbReference type="ARBA" id="ARBA00023125"/>
    </source>
</evidence>
<dbReference type="Pfam" id="PF04182">
    <property type="entry name" value="B-block_TFIIIC"/>
    <property type="match status" value="1"/>
</dbReference>
<organism evidence="9 10">
    <name type="scientific">Globisporangium ultimum (strain ATCC 200006 / CBS 805.95 / DAOM BR144)</name>
    <name type="common">Pythium ultimum</name>
    <dbReference type="NCBI Taxonomy" id="431595"/>
    <lineage>
        <taxon>Eukaryota</taxon>
        <taxon>Sar</taxon>
        <taxon>Stramenopiles</taxon>
        <taxon>Oomycota</taxon>
        <taxon>Peronosporomycetes</taxon>
        <taxon>Pythiales</taxon>
        <taxon>Pythiaceae</taxon>
        <taxon>Globisporangium</taxon>
    </lineage>
</organism>
<dbReference type="GO" id="GO:0003677">
    <property type="term" value="F:DNA binding"/>
    <property type="evidence" value="ECO:0007669"/>
    <property type="project" value="UniProtKB-KW"/>
</dbReference>
<dbReference type="PANTHER" id="PTHR15180">
    <property type="entry name" value="GENERAL TRANSCRIPTION FACTOR 3C POLYPEPTIDE 1"/>
    <property type="match status" value="1"/>
</dbReference>
<keyword evidence="5" id="KW-0539">Nucleus</keyword>
<dbReference type="InterPro" id="IPR007309">
    <property type="entry name" value="TFIIIC_Bblock-bd"/>
</dbReference>
<dbReference type="Proteomes" id="UP000019132">
    <property type="component" value="Unassembled WGS sequence"/>
</dbReference>
<evidence type="ECO:0000256" key="5">
    <source>
        <dbReference type="ARBA" id="ARBA00023242"/>
    </source>
</evidence>
<evidence type="ECO:0000259" key="8">
    <source>
        <dbReference type="Pfam" id="PF24101"/>
    </source>
</evidence>
<evidence type="ECO:0000256" key="4">
    <source>
        <dbReference type="ARBA" id="ARBA00023163"/>
    </source>
</evidence>
<dbReference type="InterPro" id="IPR056467">
    <property type="entry name" value="eWH_GTF3C1"/>
</dbReference>
<feature type="compositionally biased region" description="Basic and acidic residues" evidence="6">
    <location>
        <begin position="126"/>
        <end position="144"/>
    </location>
</feature>
<evidence type="ECO:0000313" key="9">
    <source>
        <dbReference type="EnsemblProtists" id="PYU1_T011317"/>
    </source>
</evidence>
<evidence type="ECO:0000259" key="7">
    <source>
        <dbReference type="Pfam" id="PF04182"/>
    </source>
</evidence>
<keyword evidence="4" id="KW-0804">Transcription</keyword>
<accession>K3X268</accession>
<reference evidence="10" key="1">
    <citation type="journal article" date="2010" name="Genome Biol.">
        <title>Genome sequence of the necrotrophic plant pathogen Pythium ultimum reveals original pathogenicity mechanisms and effector repertoire.</title>
        <authorList>
            <person name="Levesque C.A."/>
            <person name="Brouwer H."/>
            <person name="Cano L."/>
            <person name="Hamilton J.P."/>
            <person name="Holt C."/>
            <person name="Huitema E."/>
            <person name="Raffaele S."/>
            <person name="Robideau G.P."/>
            <person name="Thines M."/>
            <person name="Win J."/>
            <person name="Zerillo M.M."/>
            <person name="Beakes G.W."/>
            <person name="Boore J.L."/>
            <person name="Busam D."/>
            <person name="Dumas B."/>
            <person name="Ferriera S."/>
            <person name="Fuerstenberg S.I."/>
            <person name="Gachon C.M."/>
            <person name="Gaulin E."/>
            <person name="Govers F."/>
            <person name="Grenville-Briggs L."/>
            <person name="Horner N."/>
            <person name="Hostetler J."/>
            <person name="Jiang R.H."/>
            <person name="Johnson J."/>
            <person name="Krajaejun T."/>
            <person name="Lin H."/>
            <person name="Meijer H.J."/>
            <person name="Moore B."/>
            <person name="Morris P."/>
            <person name="Phuntmart V."/>
            <person name="Puiu D."/>
            <person name="Shetty J."/>
            <person name="Stajich J.E."/>
            <person name="Tripathy S."/>
            <person name="Wawra S."/>
            <person name="van West P."/>
            <person name="Whitty B.R."/>
            <person name="Coutinho P.M."/>
            <person name="Henrissat B."/>
            <person name="Martin F."/>
            <person name="Thomas P.D."/>
            <person name="Tyler B.M."/>
            <person name="De Vries R.P."/>
            <person name="Kamoun S."/>
            <person name="Yandell M."/>
            <person name="Tisserat N."/>
            <person name="Buell C.R."/>
        </authorList>
    </citation>
    <scope>NUCLEOTIDE SEQUENCE</scope>
    <source>
        <strain evidence="10">DAOM:BR144</strain>
    </source>
</reference>
<name>K3X268_GLOUD</name>
<dbReference type="VEuPathDB" id="FungiDB:PYU1_G011292"/>
<dbReference type="Pfam" id="PF24101">
    <property type="entry name" value="WHD_GTF3C1"/>
    <property type="match status" value="1"/>
</dbReference>
<dbReference type="EnsemblProtists" id="PYU1_T011317">
    <property type="protein sequence ID" value="PYU1_T011317"/>
    <property type="gene ID" value="PYU1_G011292"/>
</dbReference>
<keyword evidence="3" id="KW-0238">DNA-binding</keyword>
<dbReference type="InParanoid" id="K3X268"/>
<dbReference type="eggNOG" id="ENOG502QVWQ">
    <property type="taxonomic scope" value="Eukaryota"/>
</dbReference>
<comment type="subcellular location">
    <subcellularLocation>
        <location evidence="1">Nucleus</location>
    </subcellularLocation>
</comment>
<dbReference type="HOGENOM" id="CLU_003019_0_0_1"/>
<evidence type="ECO:0000256" key="2">
    <source>
        <dbReference type="ARBA" id="ARBA00022553"/>
    </source>
</evidence>
<dbReference type="GO" id="GO:0000127">
    <property type="term" value="C:transcription factor TFIIIC complex"/>
    <property type="evidence" value="ECO:0007669"/>
    <property type="project" value="InterPro"/>
</dbReference>
<dbReference type="GO" id="GO:0005634">
    <property type="term" value="C:nucleus"/>
    <property type="evidence" value="ECO:0007669"/>
    <property type="project" value="UniProtKB-SubCell"/>
</dbReference>
<reference evidence="10" key="2">
    <citation type="submission" date="2010-04" db="EMBL/GenBank/DDBJ databases">
        <authorList>
            <person name="Buell R."/>
            <person name="Hamilton J."/>
            <person name="Hostetler J."/>
        </authorList>
    </citation>
    <scope>NUCLEOTIDE SEQUENCE [LARGE SCALE GENOMIC DNA]</scope>
    <source>
        <strain evidence="10">DAOM:BR144</strain>
    </source>
</reference>
<dbReference type="InterPro" id="IPR044210">
    <property type="entry name" value="Tfc3-like"/>
</dbReference>
<feature type="domain" description="B-block binding subunit of TFIIIC" evidence="7">
    <location>
        <begin position="331"/>
        <end position="398"/>
    </location>
</feature>
<keyword evidence="10" id="KW-1185">Reference proteome</keyword>
<dbReference type="GO" id="GO:0006384">
    <property type="term" value="P:transcription initiation at RNA polymerase III promoter"/>
    <property type="evidence" value="ECO:0007669"/>
    <property type="project" value="InterPro"/>
</dbReference>
<dbReference type="GO" id="GO:0042791">
    <property type="term" value="P:5S class rRNA transcription by RNA polymerase III"/>
    <property type="evidence" value="ECO:0007669"/>
    <property type="project" value="TreeGrafter"/>
</dbReference>